<reference evidence="1 2" key="1">
    <citation type="journal article" date="2019" name="Int. J. Syst. Evol. Microbiol.">
        <title>The Global Catalogue of Microorganisms (GCM) 10K type strain sequencing project: providing services to taxonomists for standard genome sequencing and annotation.</title>
        <authorList>
            <consortium name="The Broad Institute Genomics Platform"/>
            <consortium name="The Broad Institute Genome Sequencing Center for Infectious Disease"/>
            <person name="Wu L."/>
            <person name="Ma J."/>
        </authorList>
    </citation>
    <scope>NUCLEOTIDE SEQUENCE [LARGE SCALE GENOMIC DNA]</scope>
    <source>
        <strain evidence="1 2">JCM 12140</strain>
    </source>
</reference>
<dbReference type="InterPro" id="IPR052194">
    <property type="entry name" value="MESH1"/>
</dbReference>
<dbReference type="PANTHER" id="PTHR46246:SF1">
    <property type="entry name" value="GUANOSINE-3',5'-BIS(DIPHOSPHATE) 3'-PYROPHOSPHOHYDROLASE MESH1"/>
    <property type="match status" value="1"/>
</dbReference>
<keyword evidence="2" id="KW-1185">Reference proteome</keyword>
<gene>
    <name evidence="1" type="ORF">GCM10009627_10600</name>
</gene>
<organism evidence="1 2">
    <name type="scientific">Curtobacterium herbarum</name>
    <dbReference type="NCBI Taxonomy" id="150122"/>
    <lineage>
        <taxon>Bacteria</taxon>
        <taxon>Bacillati</taxon>
        <taxon>Actinomycetota</taxon>
        <taxon>Actinomycetes</taxon>
        <taxon>Micrococcales</taxon>
        <taxon>Microbacteriaceae</taxon>
        <taxon>Curtobacterium</taxon>
    </lineage>
</organism>
<dbReference type="EMBL" id="BAAAJX010000003">
    <property type="protein sequence ID" value="GAA1492714.1"/>
    <property type="molecule type" value="Genomic_DNA"/>
</dbReference>
<accession>A0ABN1ZAV4</accession>
<protein>
    <submittedName>
        <fullName evidence="1">HD domain-containing protein</fullName>
    </submittedName>
</protein>
<dbReference type="Gene3D" id="1.10.3210.10">
    <property type="entry name" value="Hypothetical protein af1432"/>
    <property type="match status" value="1"/>
</dbReference>
<sequence>MTTDLVTLARDVATRAHAGQVDKAGRPYIEHPTAVAGRLSTEDEQVVGFLHDVVEDTGGTLAQLRSAGFSVEQVLAVDAVTKRRGETLEQSIARVVDDPSGVALRVKRADVSHNADPARLSALGALHGDATRTRLQEKYERTAVLLGTTLPAVLAEFGVAAE</sequence>
<dbReference type="RefSeq" id="WP_204607897.1">
    <property type="nucleotide sequence ID" value="NZ_BAAAJX010000003.1"/>
</dbReference>
<dbReference type="PANTHER" id="PTHR46246">
    <property type="entry name" value="GUANOSINE-3',5'-BIS(DIPHOSPHATE) 3'-PYROPHOSPHOHYDROLASE MESH1"/>
    <property type="match status" value="1"/>
</dbReference>
<proteinExistence type="predicted"/>
<dbReference type="SUPFAM" id="SSF109604">
    <property type="entry name" value="HD-domain/PDEase-like"/>
    <property type="match status" value="1"/>
</dbReference>
<name>A0ABN1ZAV4_9MICO</name>
<comment type="caution">
    <text evidence="1">The sequence shown here is derived from an EMBL/GenBank/DDBJ whole genome shotgun (WGS) entry which is preliminary data.</text>
</comment>
<evidence type="ECO:0000313" key="2">
    <source>
        <dbReference type="Proteomes" id="UP001501742"/>
    </source>
</evidence>
<evidence type="ECO:0000313" key="1">
    <source>
        <dbReference type="EMBL" id="GAA1492714.1"/>
    </source>
</evidence>
<dbReference type="Proteomes" id="UP001501742">
    <property type="component" value="Unassembled WGS sequence"/>
</dbReference>